<sequence>MNKAAGHDEKTRLQNHYDSSARQPQPGSGPGPSALANSHSGSGSNTVPTAEEVDEQDIVNTSQEQPPRGPTPPPYSGPSTSAQQTPATPQPAGPQFYPGLPRLDYRHYSPPLFQLSVDCTTLKSSAEYLSTNPSALASLIRDLASVPPKPQVHITGSRGGSKPDFAVKLNLLPLLIPDVQQQQRLDYIRCPSHGEIVLRGGTKPSAVPDVGDGGLDEWTRRFVDDPASVKSFTLVREMVNFDAEWVEGQVRKLVAETGYKGVVSVGFPVTHAKVVVQNPDRVNKFFTSVATLFAGKRKYEVVKAVWPFATARNGEAGRRCAVVSEETWWRQWKDSVRFAIITGRQGWVTNEDRLEAIMEGVGKNMPTVDWGPVY</sequence>
<dbReference type="EMBL" id="JAUEPO010000004">
    <property type="protein sequence ID" value="KAK3324190.1"/>
    <property type="molecule type" value="Genomic_DNA"/>
</dbReference>
<keyword evidence="3" id="KW-1185">Reference proteome</keyword>
<feature type="compositionally biased region" description="Low complexity" evidence="1">
    <location>
        <begin position="20"/>
        <end position="34"/>
    </location>
</feature>
<organism evidence="2 3">
    <name type="scientific">Cercophora scortea</name>
    <dbReference type="NCBI Taxonomy" id="314031"/>
    <lineage>
        <taxon>Eukaryota</taxon>
        <taxon>Fungi</taxon>
        <taxon>Dikarya</taxon>
        <taxon>Ascomycota</taxon>
        <taxon>Pezizomycotina</taxon>
        <taxon>Sordariomycetes</taxon>
        <taxon>Sordariomycetidae</taxon>
        <taxon>Sordariales</taxon>
        <taxon>Lasiosphaeriaceae</taxon>
        <taxon>Cercophora</taxon>
    </lineage>
</organism>
<dbReference type="Proteomes" id="UP001286456">
    <property type="component" value="Unassembled WGS sequence"/>
</dbReference>
<dbReference type="AlphaFoldDB" id="A0AAE0IFJ1"/>
<proteinExistence type="predicted"/>
<accession>A0AAE0IFJ1</accession>
<feature type="compositionally biased region" description="Low complexity" evidence="1">
    <location>
        <begin position="77"/>
        <end position="87"/>
    </location>
</feature>
<evidence type="ECO:0000313" key="2">
    <source>
        <dbReference type="EMBL" id="KAK3324190.1"/>
    </source>
</evidence>
<dbReference type="PANTHER" id="PTHR37848">
    <property type="entry name" value="EXPRESSED PROTEIN"/>
    <property type="match status" value="1"/>
</dbReference>
<reference evidence="2" key="2">
    <citation type="submission" date="2023-06" db="EMBL/GenBank/DDBJ databases">
        <authorList>
            <consortium name="Lawrence Berkeley National Laboratory"/>
            <person name="Haridas S."/>
            <person name="Hensen N."/>
            <person name="Bonometti L."/>
            <person name="Westerberg I."/>
            <person name="Brannstrom I.O."/>
            <person name="Guillou S."/>
            <person name="Cros-Aarteil S."/>
            <person name="Calhoun S."/>
            <person name="Kuo A."/>
            <person name="Mondo S."/>
            <person name="Pangilinan J."/>
            <person name="Riley R."/>
            <person name="Labutti K."/>
            <person name="Andreopoulos B."/>
            <person name="Lipzen A."/>
            <person name="Chen C."/>
            <person name="Yanf M."/>
            <person name="Daum C."/>
            <person name="Ng V."/>
            <person name="Clum A."/>
            <person name="Steindorff A."/>
            <person name="Ohm R."/>
            <person name="Martin F."/>
            <person name="Silar P."/>
            <person name="Natvig D."/>
            <person name="Lalanne C."/>
            <person name="Gautier V."/>
            <person name="Ament-Velasquez S.L."/>
            <person name="Kruys A."/>
            <person name="Hutchinson M.I."/>
            <person name="Powell A.J."/>
            <person name="Barry K."/>
            <person name="Miller A.N."/>
            <person name="Grigoriev I.V."/>
            <person name="Debuchy R."/>
            <person name="Gladieux P."/>
            <person name="Thoren M.H."/>
            <person name="Johannesson H."/>
        </authorList>
    </citation>
    <scope>NUCLEOTIDE SEQUENCE</scope>
    <source>
        <strain evidence="2">SMH4131-1</strain>
    </source>
</reference>
<name>A0AAE0IFJ1_9PEZI</name>
<feature type="compositionally biased region" description="Polar residues" evidence="1">
    <location>
        <begin position="35"/>
        <end position="48"/>
    </location>
</feature>
<feature type="compositionally biased region" description="Pro residues" evidence="1">
    <location>
        <begin position="67"/>
        <end position="76"/>
    </location>
</feature>
<protein>
    <submittedName>
        <fullName evidence="2">Uncharacterized protein</fullName>
    </submittedName>
</protein>
<feature type="compositionally biased region" description="Basic and acidic residues" evidence="1">
    <location>
        <begin position="1"/>
        <end position="12"/>
    </location>
</feature>
<feature type="region of interest" description="Disordered" evidence="1">
    <location>
        <begin position="1"/>
        <end position="101"/>
    </location>
</feature>
<comment type="caution">
    <text evidence="2">The sequence shown here is derived from an EMBL/GenBank/DDBJ whole genome shotgun (WGS) entry which is preliminary data.</text>
</comment>
<evidence type="ECO:0000313" key="3">
    <source>
        <dbReference type="Proteomes" id="UP001286456"/>
    </source>
</evidence>
<evidence type="ECO:0000256" key="1">
    <source>
        <dbReference type="SAM" id="MobiDB-lite"/>
    </source>
</evidence>
<reference evidence="2" key="1">
    <citation type="journal article" date="2023" name="Mol. Phylogenet. Evol.">
        <title>Genome-scale phylogeny and comparative genomics of the fungal order Sordariales.</title>
        <authorList>
            <person name="Hensen N."/>
            <person name="Bonometti L."/>
            <person name="Westerberg I."/>
            <person name="Brannstrom I.O."/>
            <person name="Guillou S."/>
            <person name="Cros-Aarteil S."/>
            <person name="Calhoun S."/>
            <person name="Haridas S."/>
            <person name="Kuo A."/>
            <person name="Mondo S."/>
            <person name="Pangilinan J."/>
            <person name="Riley R."/>
            <person name="LaButti K."/>
            <person name="Andreopoulos B."/>
            <person name="Lipzen A."/>
            <person name="Chen C."/>
            <person name="Yan M."/>
            <person name="Daum C."/>
            <person name="Ng V."/>
            <person name="Clum A."/>
            <person name="Steindorff A."/>
            <person name="Ohm R.A."/>
            <person name="Martin F."/>
            <person name="Silar P."/>
            <person name="Natvig D.O."/>
            <person name="Lalanne C."/>
            <person name="Gautier V."/>
            <person name="Ament-Velasquez S.L."/>
            <person name="Kruys A."/>
            <person name="Hutchinson M.I."/>
            <person name="Powell A.J."/>
            <person name="Barry K."/>
            <person name="Miller A.N."/>
            <person name="Grigoriev I.V."/>
            <person name="Debuchy R."/>
            <person name="Gladieux P."/>
            <person name="Hiltunen Thoren M."/>
            <person name="Johannesson H."/>
        </authorList>
    </citation>
    <scope>NUCLEOTIDE SEQUENCE</scope>
    <source>
        <strain evidence="2">SMH4131-1</strain>
    </source>
</reference>
<dbReference type="PANTHER" id="PTHR37848:SF1">
    <property type="entry name" value="SUN DOMAIN-CONTAINING PROTEIN"/>
    <property type="match status" value="1"/>
</dbReference>
<gene>
    <name evidence="2" type="ORF">B0T19DRAFT_402440</name>
</gene>